<dbReference type="SUPFAM" id="SSF48371">
    <property type="entry name" value="ARM repeat"/>
    <property type="match status" value="1"/>
</dbReference>
<feature type="non-terminal residue" evidence="1">
    <location>
        <position position="206"/>
    </location>
</feature>
<dbReference type="Proteomes" id="UP001177023">
    <property type="component" value="Unassembled WGS sequence"/>
</dbReference>
<dbReference type="PANTHER" id="PTHR15712:SF23">
    <property type="entry name" value="ARMADILLO REPEAT CONTAINING 10"/>
    <property type="match status" value="1"/>
</dbReference>
<dbReference type="PANTHER" id="PTHR15712">
    <property type="entry name" value="ARMADILLO REPEAT CONTAINING PROTEIN"/>
    <property type="match status" value="1"/>
</dbReference>
<comment type="caution">
    <text evidence="1">The sequence shown here is derived from an EMBL/GenBank/DDBJ whole genome shotgun (WGS) entry which is preliminary data.</text>
</comment>
<dbReference type="EMBL" id="CATQJA010002589">
    <property type="protein sequence ID" value="CAJ0572053.1"/>
    <property type="molecule type" value="Genomic_DNA"/>
</dbReference>
<dbReference type="AlphaFoldDB" id="A0AA36FXT3"/>
<dbReference type="InterPro" id="IPR016024">
    <property type="entry name" value="ARM-type_fold"/>
</dbReference>
<dbReference type="GO" id="GO:0005739">
    <property type="term" value="C:mitochondrion"/>
    <property type="evidence" value="ECO:0007669"/>
    <property type="project" value="TreeGrafter"/>
</dbReference>
<reference evidence="1" key="1">
    <citation type="submission" date="2023-06" db="EMBL/GenBank/DDBJ databases">
        <authorList>
            <person name="Delattre M."/>
        </authorList>
    </citation>
    <scope>NUCLEOTIDE SEQUENCE</scope>
    <source>
        <strain evidence="1">AF72</strain>
    </source>
</reference>
<keyword evidence="2" id="KW-1185">Reference proteome</keyword>
<name>A0AA36FXT3_9BILA</name>
<dbReference type="InterPro" id="IPR011989">
    <property type="entry name" value="ARM-like"/>
</dbReference>
<evidence type="ECO:0000313" key="2">
    <source>
        <dbReference type="Proteomes" id="UP001177023"/>
    </source>
</evidence>
<dbReference type="InterPro" id="IPR051303">
    <property type="entry name" value="Armcx_regulator"/>
</dbReference>
<dbReference type="Gene3D" id="1.25.10.10">
    <property type="entry name" value="Leucine-rich Repeat Variant"/>
    <property type="match status" value="1"/>
</dbReference>
<gene>
    <name evidence="1" type="ORF">MSPICULIGERA_LOCUS10447</name>
</gene>
<evidence type="ECO:0000313" key="1">
    <source>
        <dbReference type="EMBL" id="CAJ0572053.1"/>
    </source>
</evidence>
<protein>
    <submittedName>
        <fullName evidence="1">Uncharacterized protein</fullName>
    </submittedName>
</protein>
<organism evidence="1 2">
    <name type="scientific">Mesorhabditis spiculigera</name>
    <dbReference type="NCBI Taxonomy" id="96644"/>
    <lineage>
        <taxon>Eukaryota</taxon>
        <taxon>Metazoa</taxon>
        <taxon>Ecdysozoa</taxon>
        <taxon>Nematoda</taxon>
        <taxon>Chromadorea</taxon>
        <taxon>Rhabditida</taxon>
        <taxon>Rhabditina</taxon>
        <taxon>Rhabditomorpha</taxon>
        <taxon>Rhabditoidea</taxon>
        <taxon>Rhabditidae</taxon>
        <taxon>Mesorhabditinae</taxon>
        <taxon>Mesorhabditis</taxon>
    </lineage>
</organism>
<proteinExistence type="predicted"/>
<sequence>MSGFHAWHGLVRPAIPSIVQRLTQTNNETESIVALQALTNLSLQISKEQIEQFEPAIHICLQRLWVRGEVNVHALRLLLNISCCPDMVPHVLAAKPVNGLLCILDTDKDEILVRAVTWLLCTTTAVEALGISINALTPLIKDPFHNPHHTLFYCIYGPKAREELTKRCIEMYNHPNKEIGIKCRRLIETLKAVPPFPTPIAQLDRL</sequence>
<accession>A0AA36FXT3</accession>